<evidence type="ECO:0000313" key="1">
    <source>
        <dbReference type="EMBL" id="GAA5816256.1"/>
    </source>
</evidence>
<dbReference type="EMBL" id="BAABUK010000030">
    <property type="protein sequence ID" value="GAA5816256.1"/>
    <property type="molecule type" value="Genomic_DNA"/>
</dbReference>
<protein>
    <submittedName>
        <fullName evidence="1">Uncharacterized protein</fullName>
    </submittedName>
</protein>
<name>A0ABP9ZB06_9FUNG</name>
<dbReference type="Proteomes" id="UP001473302">
    <property type="component" value="Unassembled WGS sequence"/>
</dbReference>
<comment type="caution">
    <text evidence="1">The sequence shown here is derived from an EMBL/GenBank/DDBJ whole genome shotgun (WGS) entry which is preliminary data.</text>
</comment>
<accession>A0ABP9ZB06</accession>
<organism evidence="1 2">
    <name type="scientific">Mucor flavus</name>
    <dbReference type="NCBI Taxonomy" id="439312"/>
    <lineage>
        <taxon>Eukaryota</taxon>
        <taxon>Fungi</taxon>
        <taxon>Fungi incertae sedis</taxon>
        <taxon>Mucoromycota</taxon>
        <taxon>Mucoromycotina</taxon>
        <taxon>Mucoromycetes</taxon>
        <taxon>Mucorales</taxon>
        <taxon>Mucorineae</taxon>
        <taxon>Mucoraceae</taxon>
        <taxon>Mucor</taxon>
    </lineage>
</organism>
<keyword evidence="2" id="KW-1185">Reference proteome</keyword>
<sequence length="510" mass="58080">MKKDNDIPLSPSAYIKSHNTFSTFNSHDFLKLLNCSTKENARSETLRLIDDMLSFQNLNRNVESFIEQLRDLTFLSDINAERYWTSVGVAANVQKQINLYNVGMSSSLDSAKEFLTGDDEKNTFVGEVVLPRRESIPVDHDGFVNSNIIIKGENSDSPSSSISSSYLPSDLSVEITGYKCELTQCELMKNDIPKSVTPIADESLASLIADAEELVALNQLFPLDIERRLHVSGIFSSVFISSKTTQEETIVELPAIIYRNILSLKRAIQQNTLYIQPHPSTTLEESCLNTILLTTYTFHGKPLIKSKFSELHLIANSISLFITPFFCAHNIVQIEWDATSWVYKQLDDRPDDTMRPDILLHVKSGDTIIEIGCGEVKKSDIGRIEAKARVLETMKRQMHLKMKFGKKIYEIETFGILIIGTEITLIKMYMDMTKWVYIYEESAPFILPTTYETYGNMDIAMEIMTGFKKQMLKSIRKPEDYDCNDNVWQLYKSHIRPTASSFKPIHETCL</sequence>
<reference evidence="1 2" key="1">
    <citation type="submission" date="2024-04" db="EMBL/GenBank/DDBJ databases">
        <title>genome sequences of Mucor flavus KT1a and Helicostylum pulchrum KT1b strains isolated from the surface of a dry-aged beef.</title>
        <authorList>
            <person name="Toyotome T."/>
            <person name="Hosono M."/>
            <person name="Torimaru M."/>
            <person name="Fukuda K."/>
            <person name="Mikami N."/>
        </authorList>
    </citation>
    <scope>NUCLEOTIDE SEQUENCE [LARGE SCALE GENOMIC DNA]</scope>
    <source>
        <strain evidence="1 2">KT1a</strain>
    </source>
</reference>
<evidence type="ECO:0000313" key="2">
    <source>
        <dbReference type="Proteomes" id="UP001473302"/>
    </source>
</evidence>
<gene>
    <name evidence="1" type="ORF">MFLAVUS_009782</name>
</gene>
<proteinExistence type="predicted"/>